<keyword evidence="2" id="KW-1185">Reference proteome</keyword>
<reference evidence="2" key="2">
    <citation type="submission" date="2015-01" db="EMBL/GenBank/DDBJ databases">
        <title>Evolutionary Origins and Diversification of the Mycorrhizal Mutualists.</title>
        <authorList>
            <consortium name="DOE Joint Genome Institute"/>
            <consortium name="Mycorrhizal Genomics Consortium"/>
            <person name="Kohler A."/>
            <person name="Kuo A."/>
            <person name="Nagy L.G."/>
            <person name="Floudas D."/>
            <person name="Copeland A."/>
            <person name="Barry K.W."/>
            <person name="Cichocki N."/>
            <person name="Veneault-Fourrey C."/>
            <person name="LaButti K."/>
            <person name="Lindquist E.A."/>
            <person name="Lipzen A."/>
            <person name="Lundell T."/>
            <person name="Morin E."/>
            <person name="Murat C."/>
            <person name="Riley R."/>
            <person name="Ohm R."/>
            <person name="Sun H."/>
            <person name="Tunlid A."/>
            <person name="Henrissat B."/>
            <person name="Grigoriev I.V."/>
            <person name="Hibbett D.S."/>
            <person name="Martin F."/>
        </authorList>
    </citation>
    <scope>NUCLEOTIDE SEQUENCE [LARGE SCALE GENOMIC DNA]</scope>
    <source>
        <strain evidence="2">441</strain>
    </source>
</reference>
<name>A0A0C9ZHK1_9AGAM</name>
<reference evidence="1 2" key="1">
    <citation type="submission" date="2014-04" db="EMBL/GenBank/DDBJ databases">
        <authorList>
            <consortium name="DOE Joint Genome Institute"/>
            <person name="Kuo A."/>
            <person name="Kohler A."/>
            <person name="Costa M.D."/>
            <person name="Nagy L.G."/>
            <person name="Floudas D."/>
            <person name="Copeland A."/>
            <person name="Barry K.W."/>
            <person name="Cichocki N."/>
            <person name="Veneault-Fourrey C."/>
            <person name="LaButti K."/>
            <person name="Lindquist E.A."/>
            <person name="Lipzen A."/>
            <person name="Lundell T."/>
            <person name="Morin E."/>
            <person name="Murat C."/>
            <person name="Sun H."/>
            <person name="Tunlid A."/>
            <person name="Henrissat B."/>
            <person name="Grigoriev I.V."/>
            <person name="Hibbett D.S."/>
            <person name="Martin F."/>
            <person name="Nordberg H.P."/>
            <person name="Cantor M.N."/>
            <person name="Hua S.X."/>
        </authorList>
    </citation>
    <scope>NUCLEOTIDE SEQUENCE [LARGE SCALE GENOMIC DNA]</scope>
    <source>
        <strain evidence="1 2">441</strain>
    </source>
</reference>
<dbReference type="HOGENOM" id="CLU_1856095_0_0_1"/>
<gene>
    <name evidence="1" type="ORF">PISMIDRAFT_680909</name>
</gene>
<dbReference type="Gene3D" id="2.80.10.50">
    <property type="match status" value="1"/>
</dbReference>
<accession>A0A0C9ZHK1</accession>
<dbReference type="OrthoDB" id="2604186at2759"/>
<sequence>MAITPGKYRITTALDRERSIGVDPRTNDAHKRVIVVPREFPPQAGLWRVDRTETEGVYLLSVLGADAVDTDAKVFANYGVDSQRWRIGTNSHPDGYFIQRVDNNLTWFLPETKDFTQVELKEHQIGIGKNFLFHFERLVGDE</sequence>
<dbReference type="InterPro" id="IPR031755">
    <property type="entry name" value="Inhibitor_I66"/>
</dbReference>
<evidence type="ECO:0000313" key="1">
    <source>
        <dbReference type="EMBL" id="KIK21947.1"/>
    </source>
</evidence>
<proteinExistence type="predicted"/>
<evidence type="ECO:0000313" key="2">
    <source>
        <dbReference type="Proteomes" id="UP000054018"/>
    </source>
</evidence>
<dbReference type="GO" id="GO:0004867">
    <property type="term" value="F:serine-type endopeptidase inhibitor activity"/>
    <property type="evidence" value="ECO:0007669"/>
    <property type="project" value="InterPro"/>
</dbReference>
<dbReference type="Pfam" id="PF16850">
    <property type="entry name" value="Inhibitor_I66"/>
    <property type="match status" value="1"/>
</dbReference>
<protein>
    <recommendedName>
        <fullName evidence="3">Ricin B lectin domain-containing protein</fullName>
    </recommendedName>
</protein>
<evidence type="ECO:0008006" key="3">
    <source>
        <dbReference type="Google" id="ProtNLM"/>
    </source>
</evidence>
<dbReference type="Proteomes" id="UP000054018">
    <property type="component" value="Unassembled WGS sequence"/>
</dbReference>
<dbReference type="AlphaFoldDB" id="A0A0C9ZHK1"/>
<organism evidence="1 2">
    <name type="scientific">Pisolithus microcarpus 441</name>
    <dbReference type="NCBI Taxonomy" id="765257"/>
    <lineage>
        <taxon>Eukaryota</taxon>
        <taxon>Fungi</taxon>
        <taxon>Dikarya</taxon>
        <taxon>Basidiomycota</taxon>
        <taxon>Agaricomycotina</taxon>
        <taxon>Agaricomycetes</taxon>
        <taxon>Agaricomycetidae</taxon>
        <taxon>Boletales</taxon>
        <taxon>Sclerodermatineae</taxon>
        <taxon>Pisolithaceae</taxon>
        <taxon>Pisolithus</taxon>
    </lineage>
</organism>
<dbReference type="EMBL" id="KN833745">
    <property type="protein sequence ID" value="KIK21947.1"/>
    <property type="molecule type" value="Genomic_DNA"/>
</dbReference>